<reference evidence="4" key="2">
    <citation type="submission" date="2021-04" db="EMBL/GenBank/DDBJ databases">
        <authorList>
            <person name="Gilroy R."/>
        </authorList>
    </citation>
    <scope>NUCLEOTIDE SEQUENCE</scope>
    <source>
        <strain evidence="4">5933</strain>
    </source>
</reference>
<evidence type="ECO:0000256" key="2">
    <source>
        <dbReference type="HAMAP-Rule" id="MF_01103"/>
    </source>
</evidence>
<dbReference type="PANTHER" id="PTHR37300:SF1">
    <property type="entry name" value="UPF0291 PROTEIN YNZC"/>
    <property type="match status" value="1"/>
</dbReference>
<dbReference type="PANTHER" id="PTHR37300">
    <property type="entry name" value="UPF0291 PROTEIN CBO2609/CLC_2481"/>
    <property type="match status" value="1"/>
</dbReference>
<gene>
    <name evidence="4" type="ORF">H9698_09635</name>
</gene>
<dbReference type="AlphaFoldDB" id="A0A9D2Q8W1"/>
<comment type="subcellular location">
    <subcellularLocation>
        <location evidence="2">Cytoplasm</location>
    </subcellularLocation>
</comment>
<evidence type="ECO:0000313" key="4">
    <source>
        <dbReference type="EMBL" id="HJC73035.1"/>
    </source>
</evidence>
<comment type="similarity">
    <text evidence="2">Belongs to the UPF0291 family.</text>
</comment>
<dbReference type="GO" id="GO:0005737">
    <property type="term" value="C:cytoplasm"/>
    <property type="evidence" value="ECO:0007669"/>
    <property type="project" value="UniProtKB-SubCell"/>
</dbReference>
<name>A0A9D2Q8W1_9FIRM</name>
<dbReference type="Proteomes" id="UP000823918">
    <property type="component" value="Unassembled WGS sequence"/>
</dbReference>
<keyword evidence="1 2" id="KW-0963">Cytoplasm</keyword>
<protein>
    <recommendedName>
        <fullName evidence="2">UPF0291 protein H9698_09635</fullName>
    </recommendedName>
</protein>
<sequence>MTQEKIARINELAAKSRTQEGLNEQEQQEQAILRREYIDAMKHSLKTQLDRTVIVNSDGTRTKLAKK</sequence>
<dbReference type="HAMAP" id="MF_01103">
    <property type="entry name" value="UPF0291"/>
    <property type="match status" value="1"/>
</dbReference>
<dbReference type="Gene3D" id="1.10.287.540">
    <property type="entry name" value="Helix hairpin bin"/>
    <property type="match status" value="1"/>
</dbReference>
<evidence type="ECO:0000256" key="3">
    <source>
        <dbReference type="SAM" id="MobiDB-lite"/>
    </source>
</evidence>
<accession>A0A9D2Q8W1</accession>
<comment type="caution">
    <text evidence="4">The sequence shown here is derived from an EMBL/GenBank/DDBJ whole genome shotgun (WGS) entry which is preliminary data.</text>
</comment>
<dbReference type="Pfam" id="PF05979">
    <property type="entry name" value="DUF896"/>
    <property type="match status" value="1"/>
</dbReference>
<dbReference type="SUPFAM" id="SSF158221">
    <property type="entry name" value="YnzC-like"/>
    <property type="match status" value="1"/>
</dbReference>
<reference evidence="4" key="1">
    <citation type="journal article" date="2021" name="PeerJ">
        <title>Extensive microbial diversity within the chicken gut microbiome revealed by metagenomics and culture.</title>
        <authorList>
            <person name="Gilroy R."/>
            <person name="Ravi A."/>
            <person name="Getino M."/>
            <person name="Pursley I."/>
            <person name="Horton D.L."/>
            <person name="Alikhan N.F."/>
            <person name="Baker D."/>
            <person name="Gharbi K."/>
            <person name="Hall N."/>
            <person name="Watson M."/>
            <person name="Adriaenssens E.M."/>
            <person name="Foster-Nyarko E."/>
            <person name="Jarju S."/>
            <person name="Secka A."/>
            <person name="Antonio M."/>
            <person name="Oren A."/>
            <person name="Chaudhuri R.R."/>
            <person name="La Ragione R."/>
            <person name="Hildebrand F."/>
            <person name="Pallen M.J."/>
        </authorList>
    </citation>
    <scope>NUCLEOTIDE SEQUENCE</scope>
    <source>
        <strain evidence="4">5933</strain>
    </source>
</reference>
<evidence type="ECO:0000256" key="1">
    <source>
        <dbReference type="ARBA" id="ARBA00022490"/>
    </source>
</evidence>
<evidence type="ECO:0000313" key="5">
    <source>
        <dbReference type="Proteomes" id="UP000823918"/>
    </source>
</evidence>
<feature type="region of interest" description="Disordered" evidence="3">
    <location>
        <begin position="1"/>
        <end position="27"/>
    </location>
</feature>
<dbReference type="InterPro" id="IPR009242">
    <property type="entry name" value="DUF896"/>
</dbReference>
<organism evidence="4 5">
    <name type="scientific">Candidatus Ruthenibacterium merdavium</name>
    <dbReference type="NCBI Taxonomy" id="2838752"/>
    <lineage>
        <taxon>Bacteria</taxon>
        <taxon>Bacillati</taxon>
        <taxon>Bacillota</taxon>
        <taxon>Clostridia</taxon>
        <taxon>Eubacteriales</taxon>
        <taxon>Oscillospiraceae</taxon>
        <taxon>Ruthenibacterium</taxon>
    </lineage>
</organism>
<proteinExistence type="inferred from homology"/>
<dbReference type="EMBL" id="DWWA01000050">
    <property type="protein sequence ID" value="HJC73035.1"/>
    <property type="molecule type" value="Genomic_DNA"/>
</dbReference>